<dbReference type="Proteomes" id="UP000295496">
    <property type="component" value="Unassembled WGS sequence"/>
</dbReference>
<evidence type="ECO:0000313" key="1">
    <source>
        <dbReference type="EMBL" id="TCK70129.1"/>
    </source>
</evidence>
<dbReference type="EMBL" id="SMGJ01000003">
    <property type="protein sequence ID" value="TCK70129.1"/>
    <property type="molecule type" value="Genomic_DNA"/>
</dbReference>
<proteinExistence type="predicted"/>
<organism evidence="1 2">
    <name type="scientific">Lonepinella koalarum</name>
    <dbReference type="NCBI Taxonomy" id="53417"/>
    <lineage>
        <taxon>Bacteria</taxon>
        <taxon>Pseudomonadati</taxon>
        <taxon>Pseudomonadota</taxon>
        <taxon>Gammaproteobacteria</taxon>
        <taxon>Pasteurellales</taxon>
        <taxon>Pasteurellaceae</taxon>
        <taxon>Lonepinella</taxon>
    </lineage>
</organism>
<keyword evidence="2" id="KW-1185">Reference proteome</keyword>
<accession>A0A4R1L1U6</accession>
<reference evidence="1 2" key="1">
    <citation type="submission" date="2019-03" db="EMBL/GenBank/DDBJ databases">
        <title>Genomic Encyclopedia of Type Strains, Phase IV (KMG-IV): sequencing the most valuable type-strain genomes for metagenomic binning, comparative biology and taxonomic classification.</title>
        <authorList>
            <person name="Goeker M."/>
        </authorList>
    </citation>
    <scope>NUCLEOTIDE SEQUENCE [LARGE SCALE GENOMIC DNA]</scope>
    <source>
        <strain evidence="1 2">DSM 10053</strain>
    </source>
</reference>
<dbReference type="RefSeq" id="WP_132301795.1">
    <property type="nucleotide sequence ID" value="NZ_JBPDVQ010000014.1"/>
</dbReference>
<dbReference type="AlphaFoldDB" id="A0A4R1L1U6"/>
<gene>
    <name evidence="1" type="ORF">EV692_1355</name>
</gene>
<evidence type="ECO:0008006" key="3">
    <source>
        <dbReference type="Google" id="ProtNLM"/>
    </source>
</evidence>
<comment type="caution">
    <text evidence="1">The sequence shown here is derived from an EMBL/GenBank/DDBJ whole genome shotgun (WGS) entry which is preliminary data.</text>
</comment>
<name>A0A4R1L1U6_9PAST</name>
<protein>
    <recommendedName>
        <fullName evidence="3">Ribbon-helix-helix CopG family protein</fullName>
    </recommendedName>
</protein>
<evidence type="ECO:0000313" key="2">
    <source>
        <dbReference type="Proteomes" id="UP000295496"/>
    </source>
</evidence>
<sequence length="61" mass="6828">MAMTKKEIQERSDLKRGVKLKSFKLHSSVIELLEQLSSKTGKSQTELVSDGVRYLAGKYGV</sequence>